<keyword evidence="2" id="KW-1185">Reference proteome</keyword>
<accession>A0ABN8DGN6</accession>
<comment type="caution">
    <text evidence="1">The sequence shown here is derived from an EMBL/GenBank/DDBJ whole genome shotgun (WGS) entry which is preliminary data.</text>
</comment>
<protein>
    <recommendedName>
        <fullName evidence="3">Transposase</fullName>
    </recommendedName>
</protein>
<evidence type="ECO:0000313" key="2">
    <source>
        <dbReference type="Proteomes" id="UP000838160"/>
    </source>
</evidence>
<reference evidence="1" key="1">
    <citation type="submission" date="2021-12" db="EMBL/GenBank/DDBJ databases">
        <authorList>
            <person name="Rodrigo-Torres L."/>
            <person name="Arahal R. D."/>
            <person name="Lucena T."/>
        </authorList>
    </citation>
    <scope>NUCLEOTIDE SEQUENCE</scope>
    <source>
        <strain evidence="1">CECT 8226</strain>
    </source>
</reference>
<proteinExistence type="predicted"/>
<evidence type="ECO:0000313" key="1">
    <source>
        <dbReference type="EMBL" id="CAH0525756.1"/>
    </source>
</evidence>
<gene>
    <name evidence="1" type="ORF">VHP8226_01286</name>
</gene>
<dbReference type="EMBL" id="CAKLCM010000002">
    <property type="protein sequence ID" value="CAH0525756.1"/>
    <property type="molecule type" value="Genomic_DNA"/>
</dbReference>
<sequence length="55" mass="6574">MRRAKFKLSKWMLDLQERRGPNRAAVALANKLMRIRMGNHNKNEEYQPKLADTEF</sequence>
<name>A0ABN8DGN6_9VIBR</name>
<evidence type="ECO:0008006" key="3">
    <source>
        <dbReference type="Google" id="ProtNLM"/>
    </source>
</evidence>
<organism evidence="1 2">
    <name type="scientific">Vibrio hippocampi</name>
    <dbReference type="NCBI Taxonomy" id="654686"/>
    <lineage>
        <taxon>Bacteria</taxon>
        <taxon>Pseudomonadati</taxon>
        <taxon>Pseudomonadota</taxon>
        <taxon>Gammaproteobacteria</taxon>
        <taxon>Vibrionales</taxon>
        <taxon>Vibrionaceae</taxon>
        <taxon>Vibrio</taxon>
    </lineage>
</organism>
<dbReference type="Proteomes" id="UP000838160">
    <property type="component" value="Unassembled WGS sequence"/>
</dbReference>